<keyword evidence="4 7" id="KW-0500">Molybdenum</keyword>
<name>A0A846RLF3_9MICC</name>
<evidence type="ECO:0000259" key="8">
    <source>
        <dbReference type="SMART" id="SM00852"/>
    </source>
</evidence>
<keyword evidence="7 9" id="KW-0808">Transferase</keyword>
<comment type="function">
    <text evidence="1 7">Catalyzes the insertion of molybdate into adenylated molybdopterin with the concomitant release of AMP.</text>
</comment>
<dbReference type="NCBIfam" id="TIGR00177">
    <property type="entry name" value="molyb_syn"/>
    <property type="match status" value="1"/>
</dbReference>
<dbReference type="SUPFAM" id="SSF53218">
    <property type="entry name" value="Molybdenum cofactor biosynthesis proteins"/>
    <property type="match status" value="1"/>
</dbReference>
<comment type="cofactor">
    <cofactor evidence="7">
        <name>Mg(2+)</name>
        <dbReference type="ChEBI" id="CHEBI:18420"/>
    </cofactor>
</comment>
<dbReference type="Pfam" id="PF00994">
    <property type="entry name" value="MoCF_biosynth"/>
    <property type="match status" value="1"/>
</dbReference>
<dbReference type="SUPFAM" id="SSF63882">
    <property type="entry name" value="MoeA N-terminal region -like"/>
    <property type="match status" value="1"/>
</dbReference>
<keyword evidence="10" id="KW-1185">Reference proteome</keyword>
<proteinExistence type="inferred from homology"/>
<dbReference type="EC" id="2.10.1.1" evidence="7"/>
<dbReference type="CDD" id="cd00887">
    <property type="entry name" value="MoeA"/>
    <property type="match status" value="1"/>
</dbReference>
<keyword evidence="7" id="KW-0479">Metal-binding</keyword>
<dbReference type="GO" id="GO:0061599">
    <property type="term" value="F:molybdopterin molybdotransferase activity"/>
    <property type="evidence" value="ECO:0007669"/>
    <property type="project" value="UniProtKB-UniRule"/>
</dbReference>
<comment type="pathway">
    <text evidence="2 7">Cofactor biosynthesis; molybdopterin biosynthesis.</text>
</comment>
<organism evidence="9 10">
    <name type="scientific">Arthrobacter pigmenti</name>
    <dbReference type="NCBI Taxonomy" id="271432"/>
    <lineage>
        <taxon>Bacteria</taxon>
        <taxon>Bacillati</taxon>
        <taxon>Actinomycetota</taxon>
        <taxon>Actinomycetes</taxon>
        <taxon>Micrococcales</taxon>
        <taxon>Micrococcaceae</taxon>
        <taxon>Arthrobacter</taxon>
    </lineage>
</organism>
<evidence type="ECO:0000313" key="9">
    <source>
        <dbReference type="EMBL" id="NJC21949.1"/>
    </source>
</evidence>
<sequence length="438" mass="45181">MTRTVEEHQQAVLGLLRYSSGFADRPADTLPLAAARGRVLGEDVHAPVSLPPFDNSQMDGYAVHGADLAHGNGSLHLTVASPVPAGAVPEPLKPGSAAPIMTGAMIPEGAAAVVPIERAEPSQFPTPSQYRGQHELTVELPLVEEGLFIRGEGSDLEAGSVALTAGAVLGPAQLGLLAACGLSEVRVRPKFLVLLLTTGDEVQEPGGPLGPGRIFDANTTLLQTALEDAGASVRRHSVLTDDPDELRSALKSVGGGVNLILSTGGISKGAYEVVKQALEDSSVEFLSVAMQPGGPQAIGTIDGVPFLGFPGNPVSALVSFEMFLRPALAVVAGIPGNRVCLTARLAEDIQSPENKHQVRRGIYIDRSGQGEGIGTATVQGGAGSHLLHALASSNALLHFPVGTGALEAGAPIAVWLLDELRGGIQPTHPSNPNREAYP</sequence>
<dbReference type="InterPro" id="IPR001453">
    <property type="entry name" value="MoaB/Mog_dom"/>
</dbReference>
<dbReference type="Proteomes" id="UP000547458">
    <property type="component" value="Unassembled WGS sequence"/>
</dbReference>
<dbReference type="PANTHER" id="PTHR10192:SF5">
    <property type="entry name" value="GEPHYRIN"/>
    <property type="match status" value="1"/>
</dbReference>
<comment type="similarity">
    <text evidence="3 7">Belongs to the MoeA family.</text>
</comment>
<accession>A0A846RLF3</accession>
<dbReference type="AlphaFoldDB" id="A0A846RLF3"/>
<dbReference type="RefSeq" id="WP_167992176.1">
    <property type="nucleotide sequence ID" value="NZ_JAATJL010000001.1"/>
</dbReference>
<dbReference type="GO" id="GO:0046872">
    <property type="term" value="F:metal ion binding"/>
    <property type="evidence" value="ECO:0007669"/>
    <property type="project" value="UniProtKB-UniRule"/>
</dbReference>
<dbReference type="InterPro" id="IPR036425">
    <property type="entry name" value="MoaB/Mog-like_dom_sf"/>
</dbReference>
<dbReference type="InterPro" id="IPR005110">
    <property type="entry name" value="MoeA_linker/N"/>
</dbReference>
<keyword evidence="5 7" id="KW-0501">Molybdenum cofactor biosynthesis</keyword>
<dbReference type="InterPro" id="IPR036135">
    <property type="entry name" value="MoeA_linker/N_sf"/>
</dbReference>
<protein>
    <recommendedName>
        <fullName evidence="7">Molybdopterin molybdenumtransferase</fullName>
        <ecNumber evidence="7">2.10.1.1</ecNumber>
    </recommendedName>
</protein>
<dbReference type="InterPro" id="IPR036688">
    <property type="entry name" value="MoeA_C_domain_IV_sf"/>
</dbReference>
<dbReference type="SUPFAM" id="SSF63867">
    <property type="entry name" value="MoeA C-terminal domain-like"/>
    <property type="match status" value="1"/>
</dbReference>
<evidence type="ECO:0000256" key="4">
    <source>
        <dbReference type="ARBA" id="ARBA00022505"/>
    </source>
</evidence>
<evidence type="ECO:0000256" key="7">
    <source>
        <dbReference type="RuleBase" id="RU365090"/>
    </source>
</evidence>
<dbReference type="Gene3D" id="3.40.980.10">
    <property type="entry name" value="MoaB/Mog-like domain"/>
    <property type="match status" value="1"/>
</dbReference>
<dbReference type="EMBL" id="JAATJL010000001">
    <property type="protein sequence ID" value="NJC21949.1"/>
    <property type="molecule type" value="Genomic_DNA"/>
</dbReference>
<comment type="catalytic activity">
    <reaction evidence="6">
        <text>adenylyl-molybdopterin + molybdate = Mo-molybdopterin + AMP + H(+)</text>
        <dbReference type="Rhea" id="RHEA:35047"/>
        <dbReference type="ChEBI" id="CHEBI:15378"/>
        <dbReference type="ChEBI" id="CHEBI:36264"/>
        <dbReference type="ChEBI" id="CHEBI:62727"/>
        <dbReference type="ChEBI" id="CHEBI:71302"/>
        <dbReference type="ChEBI" id="CHEBI:456215"/>
        <dbReference type="EC" id="2.10.1.1"/>
    </reaction>
</comment>
<dbReference type="InterPro" id="IPR038987">
    <property type="entry name" value="MoeA-like"/>
</dbReference>
<dbReference type="GO" id="GO:0006777">
    <property type="term" value="P:Mo-molybdopterin cofactor biosynthetic process"/>
    <property type="evidence" value="ECO:0007669"/>
    <property type="project" value="UniProtKB-UniRule"/>
</dbReference>
<evidence type="ECO:0000256" key="3">
    <source>
        <dbReference type="ARBA" id="ARBA00010763"/>
    </source>
</evidence>
<dbReference type="SMART" id="SM00852">
    <property type="entry name" value="MoCF_biosynth"/>
    <property type="match status" value="1"/>
</dbReference>
<evidence type="ECO:0000313" key="10">
    <source>
        <dbReference type="Proteomes" id="UP000547458"/>
    </source>
</evidence>
<keyword evidence="7" id="KW-0460">Magnesium</keyword>
<dbReference type="Gene3D" id="2.170.190.11">
    <property type="entry name" value="Molybdopterin biosynthesis moea protein, domain 3"/>
    <property type="match status" value="1"/>
</dbReference>
<dbReference type="Pfam" id="PF03454">
    <property type="entry name" value="MoeA_C"/>
    <property type="match status" value="1"/>
</dbReference>
<dbReference type="InterPro" id="IPR005111">
    <property type="entry name" value="MoeA_C_domain_IV"/>
</dbReference>
<dbReference type="PANTHER" id="PTHR10192">
    <property type="entry name" value="MOLYBDOPTERIN BIOSYNTHESIS PROTEIN"/>
    <property type="match status" value="1"/>
</dbReference>
<comment type="caution">
    <text evidence="9">The sequence shown here is derived from an EMBL/GenBank/DDBJ whole genome shotgun (WGS) entry which is preliminary data.</text>
</comment>
<dbReference type="GO" id="GO:0005829">
    <property type="term" value="C:cytosol"/>
    <property type="evidence" value="ECO:0007669"/>
    <property type="project" value="TreeGrafter"/>
</dbReference>
<evidence type="ECO:0000256" key="6">
    <source>
        <dbReference type="ARBA" id="ARBA00047317"/>
    </source>
</evidence>
<dbReference type="UniPathway" id="UPA00344"/>
<dbReference type="NCBIfam" id="NF045515">
    <property type="entry name" value="Glp_gephyrin"/>
    <property type="match status" value="1"/>
</dbReference>
<feature type="domain" description="MoaB/Mog" evidence="8">
    <location>
        <begin position="194"/>
        <end position="330"/>
    </location>
</feature>
<dbReference type="Pfam" id="PF03453">
    <property type="entry name" value="MoeA_N"/>
    <property type="match status" value="1"/>
</dbReference>
<evidence type="ECO:0000256" key="5">
    <source>
        <dbReference type="ARBA" id="ARBA00023150"/>
    </source>
</evidence>
<reference evidence="9 10" key="1">
    <citation type="submission" date="2020-03" db="EMBL/GenBank/DDBJ databases">
        <title>Sequencing the genomes of 1000 actinobacteria strains.</title>
        <authorList>
            <person name="Klenk H.-P."/>
        </authorList>
    </citation>
    <scope>NUCLEOTIDE SEQUENCE [LARGE SCALE GENOMIC DNA]</scope>
    <source>
        <strain evidence="9 10">DSM 16403</strain>
    </source>
</reference>
<evidence type="ECO:0000256" key="1">
    <source>
        <dbReference type="ARBA" id="ARBA00002901"/>
    </source>
</evidence>
<evidence type="ECO:0000256" key="2">
    <source>
        <dbReference type="ARBA" id="ARBA00005046"/>
    </source>
</evidence>
<dbReference type="Gene3D" id="3.90.105.10">
    <property type="entry name" value="Molybdopterin biosynthesis moea protein, domain 2"/>
    <property type="match status" value="1"/>
</dbReference>
<dbReference type="Gene3D" id="2.40.340.10">
    <property type="entry name" value="MoeA, C-terminal, domain IV"/>
    <property type="match status" value="1"/>
</dbReference>
<gene>
    <name evidence="9" type="ORF">BJ994_001025</name>
</gene>